<name>A0A9W6PC41_9ACTN</name>
<protein>
    <submittedName>
        <fullName evidence="2">Uncharacterized protein</fullName>
    </submittedName>
</protein>
<dbReference type="EMBL" id="BSRX01000002">
    <property type="protein sequence ID" value="GLW52390.1"/>
    <property type="molecule type" value="Genomic_DNA"/>
</dbReference>
<comment type="caution">
    <text evidence="2">The sequence shown here is derived from an EMBL/GenBank/DDBJ whole genome shotgun (WGS) entry which is preliminary data.</text>
</comment>
<sequence length="78" mass="8310">MGPERVNGMCKVAAQADRPPFPIEEERRNVLRTPTHPRSTASRTAPSPFGGGRPHPGGSVPGPPGTCAWIPIWLLSSL</sequence>
<reference evidence="2" key="1">
    <citation type="submission" date="2023-02" db="EMBL/GenBank/DDBJ databases">
        <title>Kitasatospora phosalacinea NBRC 14362.</title>
        <authorList>
            <person name="Ichikawa N."/>
            <person name="Sato H."/>
            <person name="Tonouchi N."/>
        </authorList>
    </citation>
    <scope>NUCLEOTIDE SEQUENCE</scope>
    <source>
        <strain evidence="2">NBRC 14362</strain>
    </source>
</reference>
<feature type="region of interest" description="Disordered" evidence="1">
    <location>
        <begin position="24"/>
        <end position="64"/>
    </location>
</feature>
<dbReference type="AlphaFoldDB" id="A0A9W6PC41"/>
<evidence type="ECO:0000313" key="2">
    <source>
        <dbReference type="EMBL" id="GLW52390.1"/>
    </source>
</evidence>
<evidence type="ECO:0000256" key="1">
    <source>
        <dbReference type="SAM" id="MobiDB-lite"/>
    </source>
</evidence>
<feature type="compositionally biased region" description="Polar residues" evidence="1">
    <location>
        <begin position="36"/>
        <end position="45"/>
    </location>
</feature>
<dbReference type="Proteomes" id="UP001165143">
    <property type="component" value="Unassembled WGS sequence"/>
</dbReference>
<proteinExistence type="predicted"/>
<accession>A0A9W6PC41</accession>
<gene>
    <name evidence="2" type="ORF">Kpho01_04010</name>
</gene>
<organism evidence="2 3">
    <name type="scientific">Kitasatospora phosalacinea</name>
    <dbReference type="NCBI Taxonomy" id="2065"/>
    <lineage>
        <taxon>Bacteria</taxon>
        <taxon>Bacillati</taxon>
        <taxon>Actinomycetota</taxon>
        <taxon>Actinomycetes</taxon>
        <taxon>Kitasatosporales</taxon>
        <taxon>Streptomycetaceae</taxon>
        <taxon>Kitasatospora</taxon>
    </lineage>
</organism>
<evidence type="ECO:0000313" key="3">
    <source>
        <dbReference type="Proteomes" id="UP001165143"/>
    </source>
</evidence>